<feature type="domain" description="Metallo-beta-lactamase" evidence="1">
    <location>
        <begin position="54"/>
        <end position="124"/>
    </location>
</feature>
<evidence type="ECO:0000313" key="2">
    <source>
        <dbReference type="EMBL" id="EKC80283.1"/>
    </source>
</evidence>
<comment type="caution">
    <text evidence="2">The sequence shown here is derived from an EMBL/GenBank/DDBJ whole genome shotgun (WGS) entry which is preliminary data.</text>
</comment>
<name>K1UDS6_9ZZZZ</name>
<dbReference type="Pfam" id="PF12706">
    <property type="entry name" value="Lactamase_B_2"/>
    <property type="match status" value="1"/>
</dbReference>
<dbReference type="EMBL" id="AJWY01001075">
    <property type="protein sequence ID" value="EKC80283.1"/>
    <property type="molecule type" value="Genomic_DNA"/>
</dbReference>
<organism evidence="2">
    <name type="scientific">human gut metagenome</name>
    <dbReference type="NCBI Taxonomy" id="408170"/>
    <lineage>
        <taxon>unclassified sequences</taxon>
        <taxon>metagenomes</taxon>
        <taxon>organismal metagenomes</taxon>
    </lineage>
</organism>
<sequence length="164" mass="18682">YGYSQIIQRAGRFDSEKAKANDVPMKVWSSLQKGKTVDWEGKTYTPDMVLGPARKGLKVTYCTDTRPVPTIVEHAKKADLFICEGMYGEPEMVSKAKENRHMMFTEAAQLAKEAEASELWLTHYSPSLIRPDDFMEPVRKIFPAAKPGKDRKSAYLTFEKKENE</sequence>
<feature type="non-terminal residue" evidence="2">
    <location>
        <position position="1"/>
    </location>
</feature>
<dbReference type="InterPro" id="IPR036866">
    <property type="entry name" value="RibonucZ/Hydroxyglut_hydro"/>
</dbReference>
<dbReference type="PANTHER" id="PTHR46018">
    <property type="entry name" value="ZINC PHOSPHODIESTERASE ELAC PROTEIN 1"/>
    <property type="match status" value="1"/>
</dbReference>
<protein>
    <submittedName>
        <fullName evidence="2">Ribonuclease Z</fullName>
    </submittedName>
</protein>
<evidence type="ECO:0000259" key="1">
    <source>
        <dbReference type="Pfam" id="PF12706"/>
    </source>
</evidence>
<proteinExistence type="predicted"/>
<gene>
    <name evidence="2" type="ORF">LEA_01546</name>
</gene>
<dbReference type="SUPFAM" id="SSF56281">
    <property type="entry name" value="Metallo-hydrolase/oxidoreductase"/>
    <property type="match status" value="1"/>
</dbReference>
<accession>K1UDS6</accession>
<dbReference type="GO" id="GO:0042781">
    <property type="term" value="F:3'-tRNA processing endoribonuclease activity"/>
    <property type="evidence" value="ECO:0007669"/>
    <property type="project" value="TreeGrafter"/>
</dbReference>
<dbReference type="InterPro" id="IPR001279">
    <property type="entry name" value="Metallo-B-lactamas"/>
</dbReference>
<dbReference type="AlphaFoldDB" id="K1UDS6"/>
<reference evidence="2" key="1">
    <citation type="journal article" date="2013" name="Environ. Microbiol.">
        <title>Microbiota from the distal guts of lean and obese adolescents exhibit partial functional redundancy besides clear differences in community structure.</title>
        <authorList>
            <person name="Ferrer M."/>
            <person name="Ruiz A."/>
            <person name="Lanza F."/>
            <person name="Haange S.B."/>
            <person name="Oberbach A."/>
            <person name="Till H."/>
            <person name="Bargiela R."/>
            <person name="Campoy C."/>
            <person name="Segura M.T."/>
            <person name="Richter M."/>
            <person name="von Bergen M."/>
            <person name="Seifert J."/>
            <person name="Suarez A."/>
        </authorList>
    </citation>
    <scope>NUCLEOTIDE SEQUENCE</scope>
</reference>
<dbReference type="PANTHER" id="PTHR46018:SF2">
    <property type="entry name" value="ZINC PHOSPHODIESTERASE ELAC PROTEIN 1"/>
    <property type="match status" value="1"/>
</dbReference>
<dbReference type="Gene3D" id="3.60.15.10">
    <property type="entry name" value="Ribonuclease Z/Hydroxyacylglutathione hydrolase-like"/>
    <property type="match status" value="1"/>
</dbReference>